<evidence type="ECO:0000256" key="14">
    <source>
        <dbReference type="ARBA" id="ARBA00023215"/>
    </source>
</evidence>
<evidence type="ECO:0000256" key="3">
    <source>
        <dbReference type="ARBA" id="ARBA00013524"/>
    </source>
</evidence>
<dbReference type="Gene3D" id="2.40.50.120">
    <property type="match status" value="1"/>
</dbReference>
<proteinExistence type="inferred from homology"/>
<dbReference type="InterPro" id="IPR001820">
    <property type="entry name" value="TIMP"/>
</dbReference>
<evidence type="ECO:0000256" key="12">
    <source>
        <dbReference type="ARBA" id="ARBA00023157"/>
    </source>
</evidence>
<evidence type="ECO:0000256" key="10">
    <source>
        <dbReference type="ARBA" id="ARBA00022833"/>
    </source>
</evidence>
<keyword evidence="14" id="KW-0481">Metalloenzyme inhibitor</keyword>
<dbReference type="PROSITE" id="PS50189">
    <property type="entry name" value="NTR"/>
    <property type="match status" value="1"/>
</dbReference>
<accession>A0A8C3IAW6</accession>
<evidence type="ECO:0000256" key="15">
    <source>
        <dbReference type="ARBA" id="ARBA00025946"/>
    </source>
</evidence>
<evidence type="ECO:0000256" key="5">
    <source>
        <dbReference type="ARBA" id="ARBA00022553"/>
    </source>
</evidence>
<dbReference type="InterPro" id="IPR027465">
    <property type="entry name" value="TIMP_C"/>
</dbReference>
<dbReference type="GO" id="GO:0034097">
    <property type="term" value="P:response to cytokine"/>
    <property type="evidence" value="ECO:0007669"/>
    <property type="project" value="TreeGrafter"/>
</dbReference>
<sequence>MRGRFMGVTPLNHNSSRGESVPWVRYEIKTTKIYKGFELLADNHFVDTPALESVCGYQHPAPLKGEEEYLIMATRQDERLTVSACSFVRPWGRVPPSQRRGVSQAYGAGCACQVVPCIFMPCSLSGDTQCLWTDGLLDRSWQGPQAKRLACLPRPSQEAPHGADPFCVWEPLKSSLPGALLKTSRSGGQ</sequence>
<evidence type="ECO:0000256" key="9">
    <source>
        <dbReference type="ARBA" id="ARBA00022729"/>
    </source>
</evidence>
<keyword evidence="8" id="KW-0479">Metal-binding</keyword>
<dbReference type="SUPFAM" id="SSF50242">
    <property type="entry name" value="TIMP-like"/>
    <property type="match status" value="1"/>
</dbReference>
<evidence type="ECO:0000256" key="7">
    <source>
        <dbReference type="ARBA" id="ARBA00022690"/>
    </source>
</evidence>
<dbReference type="AlphaFoldDB" id="A0A8C3IAW6"/>
<dbReference type="GO" id="GO:0005615">
    <property type="term" value="C:extracellular space"/>
    <property type="evidence" value="ECO:0007669"/>
    <property type="project" value="TreeGrafter"/>
</dbReference>
<dbReference type="GO" id="GO:0046872">
    <property type="term" value="F:metal ion binding"/>
    <property type="evidence" value="ECO:0007669"/>
    <property type="project" value="UniProtKB-KW"/>
</dbReference>
<comment type="subunit">
    <text evidence="15">Interacts with MMP1, MMP3, MMP10 and MMP13, but has only very low affinity for MMP14. Interacts with CD63; identified in a complex with CD63 and ITGB1.</text>
</comment>
<keyword evidence="7" id="KW-0646">Protease inhibitor</keyword>
<evidence type="ECO:0000256" key="8">
    <source>
        <dbReference type="ARBA" id="ARBA00022723"/>
    </source>
</evidence>
<evidence type="ECO:0000256" key="4">
    <source>
        <dbReference type="ARBA" id="ARBA00022525"/>
    </source>
</evidence>
<dbReference type="Proteomes" id="UP000694380">
    <property type="component" value="Unplaced"/>
</dbReference>
<dbReference type="GO" id="GO:0008191">
    <property type="term" value="F:metalloendopeptidase inhibitor activity"/>
    <property type="evidence" value="ECO:0007669"/>
    <property type="project" value="InterPro"/>
</dbReference>
<reference evidence="19" key="1">
    <citation type="submission" date="2025-05" db="UniProtKB">
        <authorList>
            <consortium name="Ensembl"/>
        </authorList>
    </citation>
    <scope>IDENTIFICATION</scope>
</reference>
<dbReference type="SMART" id="SM00206">
    <property type="entry name" value="NTR"/>
    <property type="match status" value="1"/>
</dbReference>
<feature type="disulfide bond" evidence="17">
    <location>
        <begin position="117"/>
        <end position="122"/>
    </location>
</feature>
<evidence type="ECO:0000256" key="11">
    <source>
        <dbReference type="ARBA" id="ARBA00023030"/>
    </source>
</evidence>
<evidence type="ECO:0000256" key="6">
    <source>
        <dbReference type="ARBA" id="ARBA00022608"/>
    </source>
</evidence>
<dbReference type="GO" id="GO:0002020">
    <property type="term" value="F:protease binding"/>
    <property type="evidence" value="ECO:0007669"/>
    <property type="project" value="TreeGrafter"/>
</dbReference>
<feature type="domain" description="NTR" evidence="18">
    <location>
        <begin position="1"/>
        <end position="110"/>
    </location>
</feature>
<dbReference type="OMA" id="LDRSWQG"/>
<comment type="similarity">
    <text evidence="2">Belongs to the protease inhibitor I35 (TIMP) family.</text>
</comment>
<dbReference type="InterPro" id="IPR008993">
    <property type="entry name" value="TIMP-like_OB-fold"/>
</dbReference>
<protein>
    <recommendedName>
        <fullName evidence="3">Metalloproteinase inhibitor 1</fullName>
    </recommendedName>
    <alternativeName>
        <fullName evidence="16">Tissue inhibitor of metalloproteinases 1</fullName>
    </alternativeName>
</protein>
<dbReference type="Ensembl" id="ENSCPBT00000036683.1">
    <property type="protein sequence ID" value="ENSCPBP00000031177.1"/>
    <property type="gene ID" value="ENSCPBG00000021892.1"/>
</dbReference>
<dbReference type="Ensembl" id="ENSCPBT00000036685.1">
    <property type="protein sequence ID" value="ENSCPBP00000031179.1"/>
    <property type="gene ID" value="ENSCPBG00000021892.1"/>
</dbReference>
<dbReference type="GeneTree" id="ENSGT00940000161081"/>
<dbReference type="GO" id="GO:0051045">
    <property type="term" value="P:negative regulation of membrane protein ectodomain proteolysis"/>
    <property type="evidence" value="ECO:0007669"/>
    <property type="project" value="TreeGrafter"/>
</dbReference>
<dbReference type="PANTHER" id="PTHR11844:SF20">
    <property type="entry name" value="METALLOPROTEINASE INHIBITOR 1"/>
    <property type="match status" value="1"/>
</dbReference>
<keyword evidence="5" id="KW-0597">Phosphoprotein</keyword>
<evidence type="ECO:0000256" key="13">
    <source>
        <dbReference type="ARBA" id="ARBA00023180"/>
    </source>
</evidence>
<name>A0A8C3IAW6_CHRPI</name>
<dbReference type="Pfam" id="PF00965">
    <property type="entry name" value="TIMP"/>
    <property type="match status" value="1"/>
</dbReference>
<evidence type="ECO:0000259" key="18">
    <source>
        <dbReference type="PROSITE" id="PS50189"/>
    </source>
</evidence>
<feature type="disulfide bond" evidence="17">
    <location>
        <begin position="130"/>
        <end position="151"/>
    </location>
</feature>
<evidence type="ECO:0000256" key="1">
    <source>
        <dbReference type="ARBA" id="ARBA00004613"/>
    </source>
</evidence>
<keyword evidence="9" id="KW-0732">Signal</keyword>
<evidence type="ECO:0000313" key="20">
    <source>
        <dbReference type="Proteomes" id="UP000694380"/>
    </source>
</evidence>
<keyword evidence="4" id="KW-0964">Secreted</keyword>
<organism evidence="19 20">
    <name type="scientific">Chrysemys picta bellii</name>
    <name type="common">Western painted turtle</name>
    <name type="synonym">Emys bellii</name>
    <dbReference type="NCBI Taxonomy" id="8478"/>
    <lineage>
        <taxon>Eukaryota</taxon>
        <taxon>Metazoa</taxon>
        <taxon>Chordata</taxon>
        <taxon>Craniata</taxon>
        <taxon>Vertebrata</taxon>
        <taxon>Euteleostomi</taxon>
        <taxon>Archelosauria</taxon>
        <taxon>Testudinata</taxon>
        <taxon>Testudines</taxon>
        <taxon>Cryptodira</taxon>
        <taxon>Durocryptodira</taxon>
        <taxon>Testudinoidea</taxon>
        <taxon>Emydidae</taxon>
        <taxon>Chrysemys</taxon>
    </lineage>
</organism>
<keyword evidence="10" id="KW-0862">Zinc</keyword>
<dbReference type="GO" id="GO:0008083">
    <property type="term" value="F:growth factor activity"/>
    <property type="evidence" value="ECO:0007669"/>
    <property type="project" value="UniProtKB-KW"/>
</dbReference>
<dbReference type="PANTHER" id="PTHR11844">
    <property type="entry name" value="METALLOPROTEASE INHIBITOR"/>
    <property type="match status" value="1"/>
</dbReference>
<comment type="subcellular location">
    <subcellularLocation>
        <location evidence="1">Secreted</location>
    </subcellularLocation>
</comment>
<dbReference type="GO" id="GO:0031012">
    <property type="term" value="C:extracellular matrix"/>
    <property type="evidence" value="ECO:0007669"/>
    <property type="project" value="TreeGrafter"/>
</dbReference>
<keyword evidence="13" id="KW-0325">Glycoprotein</keyword>
<evidence type="ECO:0000256" key="17">
    <source>
        <dbReference type="PIRSR" id="PIRSR601820-3"/>
    </source>
</evidence>
<dbReference type="GO" id="GO:0009725">
    <property type="term" value="P:response to hormone"/>
    <property type="evidence" value="ECO:0007669"/>
    <property type="project" value="TreeGrafter"/>
</dbReference>
<dbReference type="Gene3D" id="3.90.370.10">
    <property type="entry name" value="Tissue inhibitor of metalloproteinase-1. Chain B, domain 1"/>
    <property type="match status" value="1"/>
</dbReference>
<evidence type="ECO:0000256" key="2">
    <source>
        <dbReference type="ARBA" id="ARBA00011027"/>
    </source>
</evidence>
<dbReference type="InterPro" id="IPR001134">
    <property type="entry name" value="Netrin_domain"/>
</dbReference>
<keyword evidence="6" id="KW-0483">Metalloprotease inhibitor</keyword>
<evidence type="ECO:0000313" key="19">
    <source>
        <dbReference type="Ensembl" id="ENSCPBP00000031177.1"/>
    </source>
</evidence>
<evidence type="ECO:0000256" key="16">
    <source>
        <dbReference type="ARBA" id="ARBA00030100"/>
    </source>
</evidence>
<keyword evidence="12 17" id="KW-1015">Disulfide bond</keyword>
<keyword evidence="11" id="KW-0339">Growth factor</keyword>
<keyword evidence="20" id="KW-1185">Reference proteome</keyword>